<feature type="compositionally biased region" description="Basic and acidic residues" evidence="1">
    <location>
        <begin position="177"/>
        <end position="192"/>
    </location>
</feature>
<accession>R9NYQ9</accession>
<evidence type="ECO:0000313" key="2">
    <source>
        <dbReference type="EMBL" id="GAC93953.1"/>
    </source>
</evidence>
<dbReference type="GeneID" id="24106819"/>
<keyword evidence="3" id="KW-1185">Reference proteome</keyword>
<reference evidence="3" key="1">
    <citation type="journal article" date="2013" name="Genome Announc.">
        <title>Draft genome sequence of the basidiomycetous yeast-like fungus Pseudozyma hubeiensis SY62, which produces an abundant amount of the biosurfactant mannosylerythritol lipids.</title>
        <authorList>
            <person name="Konishi M."/>
            <person name="Hatada Y."/>
            <person name="Horiuchi J."/>
        </authorList>
    </citation>
    <scope>NUCLEOTIDE SEQUENCE [LARGE SCALE GENOMIC DNA]</scope>
    <source>
        <strain evidence="3">SY62</strain>
    </source>
</reference>
<evidence type="ECO:0000313" key="3">
    <source>
        <dbReference type="Proteomes" id="UP000014071"/>
    </source>
</evidence>
<evidence type="ECO:0000256" key="1">
    <source>
        <dbReference type="SAM" id="MobiDB-lite"/>
    </source>
</evidence>
<protein>
    <submittedName>
        <fullName evidence="2">Mucin</fullName>
    </submittedName>
</protein>
<dbReference type="Proteomes" id="UP000014071">
    <property type="component" value="Unassembled WGS sequence"/>
</dbReference>
<dbReference type="HOGENOM" id="CLU_647542_0_0_1"/>
<dbReference type="AlphaFoldDB" id="R9NYQ9"/>
<name>R9NYQ9_PSEHS</name>
<proteinExistence type="predicted"/>
<dbReference type="eggNOG" id="ENOG502RE6D">
    <property type="taxonomic scope" value="Eukaryota"/>
</dbReference>
<sequence>MRMSASQPRLQIKSANVDDVPTFSVNGADLSEQLAFRRPERCIGARPKTIYRPPPPPSFTAIGESNELEMASEARSSSTGSDLLPVAALRDEQELLGEPAEEQRPRPLGSKPARQGILKRKHLRNGIWSTSSKSMAGLRVSFAVQEPLPGTHADAASSPKHPSSTSDVPETDTLTVKQEREADDPTGKTIRDGVRSRFSVSPGTVKAEHVQCCQKREPATDTESTLFFPSAEANHQPSSCSSTILNEFDTVDNFAALEGQLTSQETFTYVVECAAKLLSLVDVPPPRQLRRYRRFAHHLLAAASISRISTDSLNIEKLAALRLLRNVLKHMLELTAITKLPTSEVRAEECKSAQARCERRLQSILNVASDMLSVPRVRLPTERQSIPEVKMEEDA</sequence>
<organism evidence="2 3">
    <name type="scientific">Pseudozyma hubeiensis (strain SY62)</name>
    <name type="common">Yeast</name>
    <dbReference type="NCBI Taxonomy" id="1305764"/>
    <lineage>
        <taxon>Eukaryota</taxon>
        <taxon>Fungi</taxon>
        <taxon>Dikarya</taxon>
        <taxon>Basidiomycota</taxon>
        <taxon>Ustilaginomycotina</taxon>
        <taxon>Ustilaginomycetes</taxon>
        <taxon>Ustilaginales</taxon>
        <taxon>Ustilaginaceae</taxon>
        <taxon>Pseudozyma</taxon>
    </lineage>
</organism>
<dbReference type="RefSeq" id="XP_012187540.1">
    <property type="nucleotide sequence ID" value="XM_012332150.1"/>
</dbReference>
<feature type="compositionally biased region" description="Polar residues" evidence="1">
    <location>
        <begin position="160"/>
        <end position="176"/>
    </location>
</feature>
<feature type="region of interest" description="Disordered" evidence="1">
    <location>
        <begin position="97"/>
        <end position="121"/>
    </location>
</feature>
<feature type="region of interest" description="Disordered" evidence="1">
    <location>
        <begin position="149"/>
        <end position="192"/>
    </location>
</feature>
<dbReference type="EMBL" id="DF238780">
    <property type="protein sequence ID" value="GAC93953.1"/>
    <property type="molecule type" value="Genomic_DNA"/>
</dbReference>
<gene>
    <name evidence="2" type="ORF">PHSY_001522</name>
</gene>
<dbReference type="OrthoDB" id="2556350at2759"/>